<dbReference type="Gene3D" id="3.50.50.60">
    <property type="entry name" value="FAD/NAD(P)-binding domain"/>
    <property type="match status" value="3"/>
</dbReference>
<comment type="caution">
    <text evidence="4">The sequence shown here is derived from an EMBL/GenBank/DDBJ whole genome shotgun (WGS) entry which is preliminary data.</text>
</comment>
<organism evidence="4 5">
    <name type="scientific">Gluconobacter frateurii NRIC 0228</name>
    <dbReference type="NCBI Taxonomy" id="1307946"/>
    <lineage>
        <taxon>Bacteria</taxon>
        <taxon>Pseudomonadati</taxon>
        <taxon>Pseudomonadota</taxon>
        <taxon>Alphaproteobacteria</taxon>
        <taxon>Acetobacterales</taxon>
        <taxon>Acetobacteraceae</taxon>
        <taxon>Gluconobacter</taxon>
    </lineage>
</organism>
<dbReference type="RefSeq" id="WP_167384237.1">
    <property type="nucleotide sequence ID" value="NZ_BAQW01000013.1"/>
</dbReference>
<dbReference type="InterPro" id="IPR041854">
    <property type="entry name" value="BFD-like_2Fe2S-bd_dom_sf"/>
</dbReference>
<gene>
    <name evidence="4" type="ORF">AA0228_2865</name>
</gene>
<dbReference type="InterPro" id="IPR051691">
    <property type="entry name" value="Metab_Enz_Cyan_OpOx_G3PDH"/>
</dbReference>
<name>A0ABQ0QF95_9PROT</name>
<feature type="domain" description="FAD/NAD(P)-binding" evidence="3">
    <location>
        <begin position="9"/>
        <end position="324"/>
    </location>
</feature>
<dbReference type="PRINTS" id="PR00469">
    <property type="entry name" value="PNDRDTASEII"/>
</dbReference>
<dbReference type="InterPro" id="IPR017224">
    <property type="entry name" value="Opine_Oxase_asu/HCN_bsu"/>
</dbReference>
<sequence>MFADHTHPDLLIIGAGPAGLSAASTAAAYGLHTVVIDAYDTIGGMIWRGMSGELRDLAQTLPGIKNAEATAEIQRFQASGVPFFGQNRAWHIADDKRVFVTGPKGTGSLSPARILLATGAQERPFPFEGWTLPGVMTIGAAQLLLKASATVPAQAVWLCGHGPLLLLYANQLMAMGGQIAGILDTSGPRAWGAIIHALPKALWYGWRDVANGIRLTARIHCAKIPIFHGIGNLRAHGDNALTAISFRDARGNAHYVETPCLLVHHGLEPGLQAARTAGCAVTWDAENGNFQTIHDFWGETTIPHLFIAGDGASIGGAQAAIARGQLSALRIANQFGKLSDDALVRQAEHPQKILKATRATRKLIDAVYRPDTSHFTPTDRTLICRCESVCAGQIREAIRSGLHAPDQIKAFTRAGMGACQGQQCAGSLNAMVAQETGRPPETVSLYRRRPPFAPLTLGELCALDEEAG</sequence>
<dbReference type="InterPro" id="IPR036188">
    <property type="entry name" value="FAD/NAD-bd_sf"/>
</dbReference>
<dbReference type="SUPFAM" id="SSF51905">
    <property type="entry name" value="FAD/NAD(P)-binding domain"/>
    <property type="match status" value="1"/>
</dbReference>
<dbReference type="Gene3D" id="1.10.10.1100">
    <property type="entry name" value="BFD-like [2Fe-2S]-binding domain"/>
    <property type="match status" value="1"/>
</dbReference>
<dbReference type="Pfam" id="PF07992">
    <property type="entry name" value="Pyr_redox_2"/>
    <property type="match status" value="1"/>
</dbReference>
<protein>
    <submittedName>
        <fullName evidence="4">NAD/FAD-dependent oxidoreductase</fullName>
    </submittedName>
</protein>
<dbReference type="Pfam" id="PF04324">
    <property type="entry name" value="Fer2_BFD"/>
    <property type="match status" value="1"/>
</dbReference>
<evidence type="ECO:0000313" key="5">
    <source>
        <dbReference type="Proteomes" id="UP001061070"/>
    </source>
</evidence>
<dbReference type="EMBL" id="BAQW01000013">
    <property type="protein sequence ID" value="GBR16786.1"/>
    <property type="molecule type" value="Genomic_DNA"/>
</dbReference>
<evidence type="ECO:0000256" key="1">
    <source>
        <dbReference type="ARBA" id="ARBA00023002"/>
    </source>
</evidence>
<evidence type="ECO:0000259" key="3">
    <source>
        <dbReference type="Pfam" id="PF07992"/>
    </source>
</evidence>
<keyword evidence="5" id="KW-1185">Reference proteome</keyword>
<dbReference type="PANTHER" id="PTHR42949:SF3">
    <property type="entry name" value="ANAEROBIC GLYCEROL-3-PHOSPHATE DEHYDROGENASE SUBUNIT B"/>
    <property type="match status" value="1"/>
</dbReference>
<proteinExistence type="predicted"/>
<dbReference type="Proteomes" id="UP001061070">
    <property type="component" value="Unassembled WGS sequence"/>
</dbReference>
<dbReference type="InterPro" id="IPR023753">
    <property type="entry name" value="FAD/NAD-binding_dom"/>
</dbReference>
<dbReference type="PIRSF" id="PIRSF037495">
    <property type="entry name" value="Opine_OX_OoxA/HcnB"/>
    <property type="match status" value="1"/>
</dbReference>
<keyword evidence="1" id="KW-0560">Oxidoreductase</keyword>
<dbReference type="CDD" id="cd19946">
    <property type="entry name" value="GlpA-like_Fer2_BFD-like"/>
    <property type="match status" value="1"/>
</dbReference>
<dbReference type="PANTHER" id="PTHR42949">
    <property type="entry name" value="ANAEROBIC GLYCEROL-3-PHOSPHATE DEHYDROGENASE SUBUNIT B"/>
    <property type="match status" value="1"/>
</dbReference>
<dbReference type="PRINTS" id="PR00368">
    <property type="entry name" value="FADPNR"/>
</dbReference>
<reference evidence="4" key="1">
    <citation type="submission" date="2013-04" db="EMBL/GenBank/DDBJ databases">
        <title>The genome sequencing project of 58 acetic acid bacteria.</title>
        <authorList>
            <person name="Okamoto-Kainuma A."/>
            <person name="Ishikawa M."/>
            <person name="Umino S."/>
            <person name="Koizumi Y."/>
            <person name="Shiwa Y."/>
            <person name="Yoshikawa H."/>
            <person name="Matsutani M."/>
            <person name="Matsushita K."/>
        </authorList>
    </citation>
    <scope>NUCLEOTIDE SEQUENCE</scope>
    <source>
        <strain evidence="4">NRIC 0228</strain>
    </source>
</reference>
<evidence type="ECO:0000313" key="4">
    <source>
        <dbReference type="EMBL" id="GBR16786.1"/>
    </source>
</evidence>
<feature type="domain" description="BFD-like [2Fe-2S]-binding" evidence="2">
    <location>
        <begin position="382"/>
        <end position="433"/>
    </location>
</feature>
<dbReference type="InterPro" id="IPR007419">
    <property type="entry name" value="BFD-like_2Fe2S-bd_dom"/>
</dbReference>
<accession>A0ABQ0QF95</accession>
<evidence type="ECO:0000259" key="2">
    <source>
        <dbReference type="Pfam" id="PF04324"/>
    </source>
</evidence>